<organism evidence="2 3">
    <name type="scientific">Pontibacter silvestris</name>
    <dbReference type="NCBI Taxonomy" id="2305183"/>
    <lineage>
        <taxon>Bacteria</taxon>
        <taxon>Pseudomonadati</taxon>
        <taxon>Bacteroidota</taxon>
        <taxon>Cytophagia</taxon>
        <taxon>Cytophagales</taxon>
        <taxon>Hymenobacteraceae</taxon>
        <taxon>Pontibacter</taxon>
    </lineage>
</organism>
<gene>
    <name evidence="2" type="ORF">ACFSKU_07845</name>
</gene>
<accession>A0ABW4WX73</accession>
<dbReference type="Pfam" id="PF12099">
    <property type="entry name" value="DUF3575"/>
    <property type="match status" value="1"/>
</dbReference>
<feature type="signal peptide" evidence="1">
    <location>
        <begin position="1"/>
        <end position="24"/>
    </location>
</feature>
<dbReference type="EMBL" id="JBHUHV010000022">
    <property type="protein sequence ID" value="MFD2066793.1"/>
    <property type="molecule type" value="Genomic_DNA"/>
</dbReference>
<evidence type="ECO:0000313" key="3">
    <source>
        <dbReference type="Proteomes" id="UP001597369"/>
    </source>
</evidence>
<evidence type="ECO:0000256" key="1">
    <source>
        <dbReference type="SAM" id="SignalP"/>
    </source>
</evidence>
<evidence type="ECO:0000313" key="2">
    <source>
        <dbReference type="EMBL" id="MFD2066793.1"/>
    </source>
</evidence>
<feature type="chain" id="PRO_5045733275" evidence="1">
    <location>
        <begin position="25"/>
        <end position="201"/>
    </location>
</feature>
<dbReference type="Proteomes" id="UP001597369">
    <property type="component" value="Unassembled WGS sequence"/>
</dbReference>
<sequence length="201" mass="21552">MKRHILLSLAALVLLLITSTSAFAQRPAPRNTVAPKRTVAKVNVLSPFTLTGSGFVEHAFSSRVSAQLGAFVTGVTISDVKFKGHGFTPEVRYYLSESKIAPAGPYLAGYARIQDFKLTVDDNDANKQYSASYAPVGGGLAVGNQWIFNSGLALDIFFGAGYNSGSLKVNTGTEDDFDLDFLNILGSGFRIRPGLTIGYNF</sequence>
<protein>
    <submittedName>
        <fullName evidence="2">DUF3575 domain-containing protein</fullName>
    </submittedName>
</protein>
<reference evidence="3" key="1">
    <citation type="journal article" date="2019" name="Int. J. Syst. Evol. Microbiol.">
        <title>The Global Catalogue of Microorganisms (GCM) 10K type strain sequencing project: providing services to taxonomists for standard genome sequencing and annotation.</title>
        <authorList>
            <consortium name="The Broad Institute Genomics Platform"/>
            <consortium name="The Broad Institute Genome Sequencing Center for Infectious Disease"/>
            <person name="Wu L."/>
            <person name="Ma J."/>
        </authorList>
    </citation>
    <scope>NUCLEOTIDE SEQUENCE [LARGE SCALE GENOMIC DNA]</scope>
    <source>
        <strain evidence="3">JCM 16545</strain>
    </source>
</reference>
<dbReference type="InterPro" id="IPR021958">
    <property type="entry name" value="DUF3575"/>
</dbReference>
<proteinExistence type="predicted"/>
<keyword evidence="1" id="KW-0732">Signal</keyword>
<name>A0ABW4WX73_9BACT</name>
<comment type="caution">
    <text evidence="2">The sequence shown here is derived from an EMBL/GenBank/DDBJ whole genome shotgun (WGS) entry which is preliminary data.</text>
</comment>
<dbReference type="RefSeq" id="WP_229962656.1">
    <property type="nucleotide sequence ID" value="NZ_JAJJWI010000029.1"/>
</dbReference>
<keyword evidence="3" id="KW-1185">Reference proteome</keyword>